<dbReference type="InterPro" id="IPR028098">
    <property type="entry name" value="Glyco_trans_4-like_N"/>
</dbReference>
<evidence type="ECO:0000259" key="1">
    <source>
        <dbReference type="Pfam" id="PF00534"/>
    </source>
</evidence>
<dbReference type="GO" id="GO:0016757">
    <property type="term" value="F:glycosyltransferase activity"/>
    <property type="evidence" value="ECO:0007669"/>
    <property type="project" value="InterPro"/>
</dbReference>
<dbReference type="SUPFAM" id="SSF53756">
    <property type="entry name" value="UDP-Glycosyltransferase/glycogen phosphorylase"/>
    <property type="match status" value="1"/>
</dbReference>
<reference evidence="3 4" key="1">
    <citation type="submission" date="2019-03" db="EMBL/GenBank/DDBJ databases">
        <title>Genomic Encyclopedia of Type Strains, Phase III (KMG-III): the genomes of soil and plant-associated and newly described type strains.</title>
        <authorList>
            <person name="Whitman W."/>
        </authorList>
    </citation>
    <scope>NUCLEOTIDE SEQUENCE [LARGE SCALE GENOMIC DNA]</scope>
    <source>
        <strain evidence="3 4">CECT 8301</strain>
    </source>
</reference>
<feature type="domain" description="Glycosyl transferase family 1" evidence="1">
    <location>
        <begin position="181"/>
        <end position="301"/>
    </location>
</feature>
<dbReference type="Proteomes" id="UP000294824">
    <property type="component" value="Unassembled WGS sequence"/>
</dbReference>
<evidence type="ECO:0000259" key="2">
    <source>
        <dbReference type="Pfam" id="PF13439"/>
    </source>
</evidence>
<evidence type="ECO:0000313" key="4">
    <source>
        <dbReference type="Proteomes" id="UP000294824"/>
    </source>
</evidence>
<keyword evidence="3" id="KW-0808">Transferase</keyword>
<sequence length="365" mass="41241">MKRVLHIVGGMNRAGAETMLMNLYRKIDKSKYQFDFVYFKDSKCDYDEEIIELGGRIFRINSTNAILRTLNLIKLIKKEKPFHAVHAHMLFSNGVHVLAAYLAKVDMRISHSHNTSDLNSKTISGRLYQNVSRRLIVMFSTHFIACGEAAGEFLFPNNDQVQYLLNAIDVEEFCNNRVVNRNFLKKELNLDDSTTVITQIGRIAPVKNHEFTISFAEYLVKNGHKFVVNIVGSGPLEKGLMKLVEEKELCNVVNFLGIRSDIPNILAGTDLMIMPSFHEGFPVVLVESQASGVPSLISNNISSEVDMGLKLVAFSGLNDEFSTWETKLYDILQRKHVDAVKRLEVLSSKGFNINNSVKKLECIYG</sequence>
<comment type="caution">
    <text evidence="3">The sequence shown here is derived from an EMBL/GenBank/DDBJ whole genome shotgun (WGS) entry which is preliminary data.</text>
</comment>
<dbReference type="RefSeq" id="WP_133965846.1">
    <property type="nucleotide sequence ID" value="NZ_SORL01000007.1"/>
</dbReference>
<dbReference type="InterPro" id="IPR001296">
    <property type="entry name" value="Glyco_trans_1"/>
</dbReference>
<accession>A0A4R8MCX6</accession>
<dbReference type="PANTHER" id="PTHR12526:SF637">
    <property type="entry name" value="GLYCOSYLTRANSFERASE EPSF-RELATED"/>
    <property type="match status" value="1"/>
</dbReference>
<proteinExistence type="predicted"/>
<dbReference type="AlphaFoldDB" id="A0A4R8MCX6"/>
<protein>
    <submittedName>
        <fullName evidence="3">Glycosyltransferase EpsF</fullName>
    </submittedName>
</protein>
<name>A0A4R8MCX6_9FLAO</name>
<gene>
    <name evidence="3" type="ORF">DFQ06_0552</name>
</gene>
<dbReference type="PANTHER" id="PTHR12526">
    <property type="entry name" value="GLYCOSYLTRANSFERASE"/>
    <property type="match status" value="1"/>
</dbReference>
<keyword evidence="4" id="KW-1185">Reference proteome</keyword>
<dbReference type="Gene3D" id="3.40.50.2000">
    <property type="entry name" value="Glycogen Phosphorylase B"/>
    <property type="match status" value="2"/>
</dbReference>
<organism evidence="3 4">
    <name type="scientific">Algibacter lectus</name>
    <dbReference type="NCBI Taxonomy" id="221126"/>
    <lineage>
        <taxon>Bacteria</taxon>
        <taxon>Pseudomonadati</taxon>
        <taxon>Bacteroidota</taxon>
        <taxon>Flavobacteriia</taxon>
        <taxon>Flavobacteriales</taxon>
        <taxon>Flavobacteriaceae</taxon>
        <taxon>Algibacter</taxon>
    </lineage>
</organism>
<dbReference type="Pfam" id="PF13439">
    <property type="entry name" value="Glyco_transf_4"/>
    <property type="match status" value="1"/>
</dbReference>
<dbReference type="Pfam" id="PF00534">
    <property type="entry name" value="Glycos_transf_1"/>
    <property type="match status" value="1"/>
</dbReference>
<feature type="domain" description="Glycosyltransferase subfamily 4-like N-terminal" evidence="2">
    <location>
        <begin position="15"/>
        <end position="171"/>
    </location>
</feature>
<evidence type="ECO:0000313" key="3">
    <source>
        <dbReference type="EMBL" id="TDY63663.1"/>
    </source>
</evidence>
<dbReference type="EMBL" id="SORL01000007">
    <property type="protein sequence ID" value="TDY63663.1"/>
    <property type="molecule type" value="Genomic_DNA"/>
</dbReference>